<reference evidence="1 2" key="1">
    <citation type="journal article" date="2019" name="Int. J. Syst. Evol. Microbiol.">
        <title>The Global Catalogue of Microorganisms (GCM) 10K type strain sequencing project: providing services to taxonomists for standard genome sequencing and annotation.</title>
        <authorList>
            <consortium name="The Broad Institute Genomics Platform"/>
            <consortium name="The Broad Institute Genome Sequencing Center for Infectious Disease"/>
            <person name="Wu L."/>
            <person name="Ma J."/>
        </authorList>
    </citation>
    <scope>NUCLEOTIDE SEQUENCE [LARGE SCALE GENOMIC DNA]</scope>
    <source>
        <strain evidence="1 2">JCM 16014</strain>
    </source>
</reference>
<dbReference type="RefSeq" id="WP_344664476.1">
    <property type="nucleotide sequence ID" value="NZ_BAAAQN010000005.1"/>
</dbReference>
<dbReference type="Proteomes" id="UP001500751">
    <property type="component" value="Unassembled WGS sequence"/>
</dbReference>
<keyword evidence="2" id="KW-1185">Reference proteome</keyword>
<evidence type="ECO:0000313" key="2">
    <source>
        <dbReference type="Proteomes" id="UP001500751"/>
    </source>
</evidence>
<accession>A0ABN2TQJ9</accession>
<sequence length="70" mass="7542">MTTKLRISLPDEDVAFLDGLNESSRSAAVHAAIELVRSLRLSDDYAAAFDEWEASGDAELWDAVTGDGIS</sequence>
<comment type="caution">
    <text evidence="1">The sequence shown here is derived from an EMBL/GenBank/DDBJ whole genome shotgun (WGS) entry which is preliminary data.</text>
</comment>
<evidence type="ECO:0008006" key="3">
    <source>
        <dbReference type="Google" id="ProtNLM"/>
    </source>
</evidence>
<name>A0ABN2TQJ9_9ACTN</name>
<gene>
    <name evidence="1" type="ORF">GCM10009839_11920</name>
</gene>
<dbReference type="EMBL" id="BAAAQN010000005">
    <property type="protein sequence ID" value="GAA2017662.1"/>
    <property type="molecule type" value="Genomic_DNA"/>
</dbReference>
<proteinExistence type="predicted"/>
<evidence type="ECO:0000313" key="1">
    <source>
        <dbReference type="EMBL" id="GAA2017662.1"/>
    </source>
</evidence>
<protein>
    <recommendedName>
        <fullName evidence="3">Antitoxin</fullName>
    </recommendedName>
</protein>
<organism evidence="1 2">
    <name type="scientific">Catenulispora yoronensis</name>
    <dbReference type="NCBI Taxonomy" id="450799"/>
    <lineage>
        <taxon>Bacteria</taxon>
        <taxon>Bacillati</taxon>
        <taxon>Actinomycetota</taxon>
        <taxon>Actinomycetes</taxon>
        <taxon>Catenulisporales</taxon>
        <taxon>Catenulisporaceae</taxon>
        <taxon>Catenulispora</taxon>
    </lineage>
</organism>